<sequence length="274" mass="28777">MTMLSAAAVPANGFTYGLITPAAAYAMATLGSAVGLRCAMRARTAHGRERAGWLAIGSIAIGFGIFTMHFVAMVGFSVGDAPIEYDMARTLASLALAVLVSAAALFLVGNRLPNWFSVPVSGIVLGLGVASTHYLGMTGMRISGVMRYDMRLVAISVGVAVVVTVIAMWCASKAKHLTTSVGSALIMGLAFTGMHYTGMNAMTVRLYSDEGVAGAPSALGILTPVLIGPMLLLLLITLFVSLDPMMERDGRRKWGTRPGEAAGEKLEWTPFERG</sequence>
<evidence type="ECO:0000313" key="4">
    <source>
        <dbReference type="EMBL" id="MFC4497335.1"/>
    </source>
</evidence>
<gene>
    <name evidence="4" type="ORF">ACFPA8_24700</name>
</gene>
<feature type="domain" description="MHYT" evidence="3">
    <location>
        <begin position="16"/>
        <end position="205"/>
    </location>
</feature>
<feature type="transmembrane region" description="Helical" evidence="1">
    <location>
        <begin position="90"/>
        <end position="108"/>
    </location>
</feature>
<reference evidence="5" key="1">
    <citation type="journal article" date="2019" name="Int. J. Syst. Evol. Microbiol.">
        <title>The Global Catalogue of Microorganisms (GCM) 10K type strain sequencing project: providing services to taxonomists for standard genome sequencing and annotation.</title>
        <authorList>
            <consortium name="The Broad Institute Genomics Platform"/>
            <consortium name="The Broad Institute Genome Sequencing Center for Infectious Disease"/>
            <person name="Wu L."/>
            <person name="Ma J."/>
        </authorList>
    </citation>
    <scope>NUCLEOTIDE SEQUENCE [LARGE SCALE GENOMIC DNA]</scope>
    <source>
        <strain evidence="5">CGMCC 4.7357</strain>
    </source>
</reference>
<feature type="transmembrane region" description="Helical" evidence="1">
    <location>
        <begin position="52"/>
        <end position="78"/>
    </location>
</feature>
<feature type="transmembrane region" description="Helical" evidence="1">
    <location>
        <begin position="115"/>
        <end position="136"/>
    </location>
</feature>
<feature type="transmembrane region" description="Helical" evidence="1">
    <location>
        <begin position="23"/>
        <end position="40"/>
    </location>
</feature>
<name>A0ABV9ABT7_9ACTN</name>
<feature type="compositionally biased region" description="Basic and acidic residues" evidence="2">
    <location>
        <begin position="262"/>
        <end position="274"/>
    </location>
</feature>
<feature type="transmembrane region" description="Helical" evidence="1">
    <location>
        <begin position="177"/>
        <end position="198"/>
    </location>
</feature>
<feature type="transmembrane region" description="Helical" evidence="1">
    <location>
        <begin position="218"/>
        <end position="242"/>
    </location>
</feature>
<keyword evidence="1" id="KW-1133">Transmembrane helix</keyword>
<dbReference type="Pfam" id="PF03707">
    <property type="entry name" value="MHYT"/>
    <property type="match status" value="2"/>
</dbReference>
<dbReference type="PROSITE" id="PS50924">
    <property type="entry name" value="MHYT"/>
    <property type="match status" value="1"/>
</dbReference>
<keyword evidence="1" id="KW-0812">Transmembrane</keyword>
<feature type="region of interest" description="Disordered" evidence="2">
    <location>
        <begin position="251"/>
        <end position="274"/>
    </location>
</feature>
<keyword evidence="5" id="KW-1185">Reference proteome</keyword>
<accession>A0ABV9ABT7</accession>
<proteinExistence type="predicted"/>
<dbReference type="InterPro" id="IPR005330">
    <property type="entry name" value="MHYT_dom"/>
</dbReference>
<evidence type="ECO:0000256" key="1">
    <source>
        <dbReference type="PROSITE-ProRule" id="PRU00244"/>
    </source>
</evidence>
<comment type="caution">
    <text evidence="4">The sequence shown here is derived from an EMBL/GenBank/DDBJ whole genome shotgun (WGS) entry which is preliminary data.</text>
</comment>
<dbReference type="EMBL" id="JBHSFH010000015">
    <property type="protein sequence ID" value="MFC4497335.1"/>
    <property type="molecule type" value="Genomic_DNA"/>
</dbReference>
<feature type="transmembrane region" description="Helical" evidence="1">
    <location>
        <begin position="148"/>
        <end position="170"/>
    </location>
</feature>
<evidence type="ECO:0000259" key="3">
    <source>
        <dbReference type="PROSITE" id="PS50924"/>
    </source>
</evidence>
<dbReference type="PANTHER" id="PTHR35152:SF1">
    <property type="entry name" value="DOMAIN SIGNALLING PROTEIN, PUTATIVE (AFU_ORTHOLOGUE AFUA_5G11310)-RELATED"/>
    <property type="match status" value="1"/>
</dbReference>
<protein>
    <submittedName>
        <fullName evidence="4">MHYT domain-containing protein</fullName>
    </submittedName>
</protein>
<evidence type="ECO:0000313" key="5">
    <source>
        <dbReference type="Proteomes" id="UP001595997"/>
    </source>
</evidence>
<keyword evidence="1" id="KW-0472">Membrane</keyword>
<dbReference type="Proteomes" id="UP001595997">
    <property type="component" value="Unassembled WGS sequence"/>
</dbReference>
<evidence type="ECO:0000256" key="2">
    <source>
        <dbReference type="SAM" id="MobiDB-lite"/>
    </source>
</evidence>
<dbReference type="PANTHER" id="PTHR35152">
    <property type="entry name" value="DOMAIN SIGNALLING PROTEIN, PUTATIVE (AFU_ORTHOLOGUE AFUA_5G11310)-RELATED"/>
    <property type="match status" value="1"/>
</dbReference>
<organism evidence="4 5">
    <name type="scientific">Streptomyces ovatisporus</name>
    <dbReference type="NCBI Taxonomy" id="1128682"/>
    <lineage>
        <taxon>Bacteria</taxon>
        <taxon>Bacillati</taxon>
        <taxon>Actinomycetota</taxon>
        <taxon>Actinomycetes</taxon>
        <taxon>Kitasatosporales</taxon>
        <taxon>Streptomycetaceae</taxon>
        <taxon>Streptomyces</taxon>
    </lineage>
</organism>
<dbReference type="RefSeq" id="WP_386452346.1">
    <property type="nucleotide sequence ID" value="NZ_JBHSFH010000015.1"/>
</dbReference>